<dbReference type="PANTHER" id="PTHR34351">
    <property type="entry name" value="SLR1927 PROTEIN-RELATED"/>
    <property type="match status" value="1"/>
</dbReference>
<keyword evidence="1" id="KW-1133">Transmembrane helix</keyword>
<dbReference type="EMBL" id="LT629711">
    <property type="protein sequence ID" value="SDO80422.1"/>
    <property type="molecule type" value="Genomic_DNA"/>
</dbReference>
<dbReference type="InterPro" id="IPR002881">
    <property type="entry name" value="DUF58"/>
</dbReference>
<dbReference type="PANTHER" id="PTHR34351:SF1">
    <property type="entry name" value="SLR1927 PROTEIN"/>
    <property type="match status" value="1"/>
</dbReference>
<dbReference type="RefSeq" id="WP_091781344.1">
    <property type="nucleotide sequence ID" value="NZ_LT629711.1"/>
</dbReference>
<gene>
    <name evidence="3" type="ORF">SAMN04489867_0629</name>
</gene>
<evidence type="ECO:0000256" key="1">
    <source>
        <dbReference type="SAM" id="Phobius"/>
    </source>
</evidence>
<keyword evidence="1" id="KW-0472">Membrane</keyword>
<evidence type="ECO:0000259" key="2">
    <source>
        <dbReference type="Pfam" id="PF01882"/>
    </source>
</evidence>
<organism evidence="3 4">
    <name type="scientific">Pedococcus dokdonensis</name>
    <dbReference type="NCBI Taxonomy" id="443156"/>
    <lineage>
        <taxon>Bacteria</taxon>
        <taxon>Bacillati</taxon>
        <taxon>Actinomycetota</taxon>
        <taxon>Actinomycetes</taxon>
        <taxon>Micrococcales</taxon>
        <taxon>Intrasporangiaceae</taxon>
        <taxon>Pedococcus</taxon>
    </lineage>
</organism>
<dbReference type="Pfam" id="PF01882">
    <property type="entry name" value="DUF58"/>
    <property type="match status" value="1"/>
</dbReference>
<dbReference type="OrthoDB" id="9812729at2"/>
<reference evidence="4" key="1">
    <citation type="submission" date="2016-10" db="EMBL/GenBank/DDBJ databases">
        <authorList>
            <person name="Varghese N."/>
            <person name="Submissions S."/>
        </authorList>
    </citation>
    <scope>NUCLEOTIDE SEQUENCE [LARGE SCALE GENOMIC DNA]</scope>
    <source>
        <strain evidence="4">DSM 22329</strain>
    </source>
</reference>
<evidence type="ECO:0000313" key="3">
    <source>
        <dbReference type="EMBL" id="SDO80422.1"/>
    </source>
</evidence>
<keyword evidence="1" id="KW-0812">Transmembrane</keyword>
<proteinExistence type="predicted"/>
<keyword evidence="4" id="KW-1185">Reference proteome</keyword>
<accession>A0A1H0MJ34</accession>
<dbReference type="STRING" id="443156.SAMN04489867_0629"/>
<dbReference type="AlphaFoldDB" id="A0A1H0MJ34"/>
<feature type="domain" description="DUF58" evidence="2">
    <location>
        <begin position="201"/>
        <end position="286"/>
    </location>
</feature>
<protein>
    <submittedName>
        <fullName evidence="3">Uncharacterized conserved protein, DUF58 family, contains vWF domain</fullName>
    </submittedName>
</protein>
<sequence length="420" mass="44616">MRRLRDLLTTRGRAFVAAGITLVLCGIVLGFTDLTRIGVLLIALPLLSGLLMRRHDLRFALERTAVPGRIQVDEQSLVTLGIENAGGGTSPLLMAEEQLDYALGDRPRFVVPRLRRGDRQEVHYAVRSHVRGRHRLGPLGVRLRDPFGLSTRVAAISGSSDILVLPRIIPLGGGQPPGSGVGAEGAIPHMVALHGEDDVSIRAYRDGDDLRRIHWPATAKTGELMVRQEDRPARRRAAIVLDSRSRGHHGSGTSGSFEWAVTACASVSAHLLDQGYAVHLISDETAEDSRAASAMEVDPLLDVLAMAETGSDDQFGDVLQSAHPVTASGGLVLAVVTDLDEELARRVASLRQPGGTALAIVLDPDGFTATRRHRAGGGTELACVPVLRGAGWTVTVVGSGDDLPSVWGVLSGSTHRVGVA</sequence>
<evidence type="ECO:0000313" key="4">
    <source>
        <dbReference type="Proteomes" id="UP000199077"/>
    </source>
</evidence>
<feature type="transmembrane region" description="Helical" evidence="1">
    <location>
        <begin position="12"/>
        <end position="31"/>
    </location>
</feature>
<name>A0A1H0MJ34_9MICO</name>
<dbReference type="Proteomes" id="UP000199077">
    <property type="component" value="Chromosome I"/>
</dbReference>